<dbReference type="GO" id="GO:0044550">
    <property type="term" value="P:secondary metabolite biosynthetic process"/>
    <property type="evidence" value="ECO:0007669"/>
    <property type="project" value="TreeGrafter"/>
</dbReference>
<name>A8NNQ2_COPC7</name>
<dbReference type="OMA" id="FEIRKSD"/>
<dbReference type="HOGENOM" id="CLU_009665_6_3_1"/>
<dbReference type="Gene3D" id="3.50.50.60">
    <property type="entry name" value="FAD/NAD(P)-binding domain"/>
    <property type="match status" value="1"/>
</dbReference>
<proteinExistence type="predicted"/>
<sequence length="443" mass="49066">MASQSHPQQLRVAIVGAGIGGLMLTQALRHMDKEKKLDVRVYEAAPALAEIGAGINLWLRSWDILKRIDLEETLLKMMTEPPTEKTRLVFQLRKSDQEEGVHMSDLWMKGGTMRFHRAELQLSLMSLVGDVVQLNRRLIGYSEYENHVELEFADGSFVNCDVLIAADGIKSAVRKQFLKSVRKGLSVGESGCDPVWSGSLAYRGLLSHEAIEKQFPGHRAKSRAVIHLVVYPLSNGKYTNVVCFITDPSGEGIEYTGPAPSRASQDELKGQYDGWEPEVQALLNCIESPTKWVINNLNPIERFAAHRVFLAGDAAHAMTPHQGAGAGQAIEDAYILASLLTDPSCRGRQSIPKIAEVYNTIRCPAANAILLASRDQGKWCELDHPGLADFKEGDQVPNELLDKVFSDISEAWEWVWTSSAEDDRKKAVELLNGKREEGSCSVM</sequence>
<dbReference type="AlphaFoldDB" id="A8NNQ2"/>
<dbReference type="InterPro" id="IPR051104">
    <property type="entry name" value="FAD_monoxygenase"/>
</dbReference>
<keyword evidence="3" id="KW-0560">Oxidoreductase</keyword>
<evidence type="ECO:0000256" key="3">
    <source>
        <dbReference type="ARBA" id="ARBA00023002"/>
    </source>
</evidence>
<dbReference type="PANTHER" id="PTHR46720">
    <property type="entry name" value="HYDROXYLASE, PUTATIVE (AFU_ORTHOLOGUE AFUA_3G01460)-RELATED"/>
    <property type="match status" value="1"/>
</dbReference>
<feature type="domain" description="FAD-binding" evidence="4">
    <location>
        <begin position="11"/>
        <end position="369"/>
    </location>
</feature>
<keyword evidence="1" id="KW-0285">Flavoprotein</keyword>
<comment type="caution">
    <text evidence="5">The sequence shown here is derived from an EMBL/GenBank/DDBJ whole genome shotgun (WGS) entry which is preliminary data.</text>
</comment>
<dbReference type="InterPro" id="IPR002938">
    <property type="entry name" value="FAD-bd"/>
</dbReference>
<keyword evidence="2" id="KW-0274">FAD</keyword>
<evidence type="ECO:0000313" key="5">
    <source>
        <dbReference type="EMBL" id="EAU86657.2"/>
    </source>
</evidence>
<evidence type="ECO:0000256" key="2">
    <source>
        <dbReference type="ARBA" id="ARBA00022827"/>
    </source>
</evidence>
<dbReference type="SUPFAM" id="SSF51905">
    <property type="entry name" value="FAD/NAD(P)-binding domain"/>
    <property type="match status" value="1"/>
</dbReference>
<dbReference type="GeneID" id="6011701"/>
<dbReference type="Pfam" id="PF01494">
    <property type="entry name" value="FAD_binding_3"/>
    <property type="match status" value="1"/>
</dbReference>
<organism evidence="5 6">
    <name type="scientific">Coprinopsis cinerea (strain Okayama-7 / 130 / ATCC MYA-4618 / FGSC 9003)</name>
    <name type="common">Inky cap fungus</name>
    <name type="synonym">Hormographiella aspergillata</name>
    <dbReference type="NCBI Taxonomy" id="240176"/>
    <lineage>
        <taxon>Eukaryota</taxon>
        <taxon>Fungi</taxon>
        <taxon>Dikarya</taxon>
        <taxon>Basidiomycota</taxon>
        <taxon>Agaricomycotina</taxon>
        <taxon>Agaricomycetes</taxon>
        <taxon>Agaricomycetidae</taxon>
        <taxon>Agaricales</taxon>
        <taxon>Agaricineae</taxon>
        <taxon>Psathyrellaceae</taxon>
        <taxon>Coprinopsis</taxon>
    </lineage>
</organism>
<keyword evidence="6" id="KW-1185">Reference proteome</keyword>
<gene>
    <name evidence="5" type="ORF">CC1G_07315</name>
</gene>
<dbReference type="VEuPathDB" id="FungiDB:CC1G_07315"/>
<accession>A8NNQ2</accession>
<dbReference type="RefSeq" id="XP_001835173.2">
    <property type="nucleotide sequence ID" value="XM_001835121.2"/>
</dbReference>
<dbReference type="OrthoDB" id="417877at2759"/>
<dbReference type="STRING" id="240176.A8NNQ2"/>
<dbReference type="KEGG" id="cci:CC1G_07315"/>
<dbReference type="InterPro" id="IPR036188">
    <property type="entry name" value="FAD/NAD-bd_sf"/>
</dbReference>
<dbReference type="Proteomes" id="UP000001861">
    <property type="component" value="Unassembled WGS sequence"/>
</dbReference>
<dbReference type="eggNOG" id="KOG2614">
    <property type="taxonomic scope" value="Eukaryota"/>
</dbReference>
<evidence type="ECO:0000313" key="6">
    <source>
        <dbReference type="Proteomes" id="UP000001861"/>
    </source>
</evidence>
<dbReference type="GO" id="GO:0071949">
    <property type="term" value="F:FAD binding"/>
    <property type="evidence" value="ECO:0007669"/>
    <property type="project" value="InterPro"/>
</dbReference>
<reference evidence="5 6" key="1">
    <citation type="journal article" date="2010" name="Proc. Natl. Acad. Sci. U.S.A.">
        <title>Insights into evolution of multicellular fungi from the assembled chromosomes of the mushroom Coprinopsis cinerea (Coprinus cinereus).</title>
        <authorList>
            <person name="Stajich J.E."/>
            <person name="Wilke S.K."/>
            <person name="Ahren D."/>
            <person name="Au C.H."/>
            <person name="Birren B.W."/>
            <person name="Borodovsky M."/>
            <person name="Burns C."/>
            <person name="Canback B."/>
            <person name="Casselton L.A."/>
            <person name="Cheng C.K."/>
            <person name="Deng J."/>
            <person name="Dietrich F.S."/>
            <person name="Fargo D.C."/>
            <person name="Farman M.L."/>
            <person name="Gathman A.C."/>
            <person name="Goldberg J."/>
            <person name="Guigo R."/>
            <person name="Hoegger P.J."/>
            <person name="Hooker J.B."/>
            <person name="Huggins A."/>
            <person name="James T.Y."/>
            <person name="Kamada T."/>
            <person name="Kilaru S."/>
            <person name="Kodira C."/>
            <person name="Kues U."/>
            <person name="Kupfer D."/>
            <person name="Kwan H.S."/>
            <person name="Lomsadze A."/>
            <person name="Li W."/>
            <person name="Lilly W.W."/>
            <person name="Ma L.J."/>
            <person name="Mackey A.J."/>
            <person name="Manning G."/>
            <person name="Martin F."/>
            <person name="Muraguchi H."/>
            <person name="Natvig D.O."/>
            <person name="Palmerini H."/>
            <person name="Ramesh M.A."/>
            <person name="Rehmeyer C.J."/>
            <person name="Roe B.A."/>
            <person name="Shenoy N."/>
            <person name="Stanke M."/>
            <person name="Ter-Hovhannisyan V."/>
            <person name="Tunlid A."/>
            <person name="Velagapudi R."/>
            <person name="Vision T.J."/>
            <person name="Zeng Q."/>
            <person name="Zolan M.E."/>
            <person name="Pukkila P.J."/>
        </authorList>
    </citation>
    <scope>NUCLEOTIDE SEQUENCE [LARGE SCALE GENOMIC DNA]</scope>
    <source>
        <strain evidence="6">Okayama-7 / 130 / ATCC MYA-4618 / FGSC 9003</strain>
    </source>
</reference>
<dbReference type="PRINTS" id="PR00420">
    <property type="entry name" value="RNGMNOXGNASE"/>
</dbReference>
<dbReference type="InParanoid" id="A8NNQ2"/>
<protein>
    <submittedName>
        <fullName evidence="5">Salicylate hydroxylase</fullName>
    </submittedName>
</protein>
<dbReference type="SUPFAM" id="SSF54373">
    <property type="entry name" value="FAD-linked reductases, C-terminal domain"/>
    <property type="match status" value="1"/>
</dbReference>
<evidence type="ECO:0000259" key="4">
    <source>
        <dbReference type="Pfam" id="PF01494"/>
    </source>
</evidence>
<dbReference type="GO" id="GO:0016491">
    <property type="term" value="F:oxidoreductase activity"/>
    <property type="evidence" value="ECO:0007669"/>
    <property type="project" value="UniProtKB-KW"/>
</dbReference>
<dbReference type="EMBL" id="AACS02000012">
    <property type="protein sequence ID" value="EAU86657.2"/>
    <property type="molecule type" value="Genomic_DNA"/>
</dbReference>
<dbReference type="PANTHER" id="PTHR46720:SF3">
    <property type="entry name" value="FAD-BINDING DOMAIN-CONTAINING PROTEIN-RELATED"/>
    <property type="match status" value="1"/>
</dbReference>
<evidence type="ECO:0000256" key="1">
    <source>
        <dbReference type="ARBA" id="ARBA00022630"/>
    </source>
</evidence>